<dbReference type="Proteomes" id="UP000291121">
    <property type="component" value="Chromosome"/>
</dbReference>
<evidence type="ECO:0000313" key="2">
    <source>
        <dbReference type="Proteomes" id="UP000291121"/>
    </source>
</evidence>
<accession>A0A4P6GRH9</accession>
<keyword evidence="2" id="KW-1185">Reference proteome</keyword>
<organism evidence="1 2">
    <name type="scientific">Pseudomonas arsenicoxydans</name>
    <dbReference type="NCBI Taxonomy" id="702115"/>
    <lineage>
        <taxon>Bacteria</taxon>
        <taxon>Pseudomonadati</taxon>
        <taxon>Pseudomonadota</taxon>
        <taxon>Gammaproteobacteria</taxon>
        <taxon>Pseudomonadales</taxon>
        <taxon>Pseudomonadaceae</taxon>
        <taxon>Pseudomonas</taxon>
    </lineage>
</organism>
<protein>
    <submittedName>
        <fullName evidence="1">Phage tail protein</fullName>
    </submittedName>
</protein>
<reference evidence="1 2" key="1">
    <citation type="submission" date="2017-11" db="EMBL/GenBank/DDBJ databases">
        <title>Genome sequence of Pseudomonas arsenicoxydans ACM1.</title>
        <authorList>
            <person name="Nascimento F.X."/>
        </authorList>
    </citation>
    <scope>NUCLEOTIDE SEQUENCE [LARGE SCALE GENOMIC DNA]</scope>
    <source>
        <strain evidence="1 2">ACM1</strain>
    </source>
</reference>
<name>A0A4P6GRH9_9PSED</name>
<sequence length="229" mass="23055">MSITAASASATFTADEIAVKSALGGASWLLSSFSKNINLGNVGAGGMDTGSSPASGYVAVYVIYNPVSGVSALLGKNATASIQPEVYSGANMPSGYTASALIGVWPTNGSGQFVVGFMQGRQVSIAGLQVLSSSVQQASFVSLSLAAAVPPNAKTAKGYMRVGSSSPANNLGQISSNSVGLDQTVVEGGYTNATSAFSVAMLTLQTLFYTATTSTGTFNSSITITSYTF</sequence>
<gene>
    <name evidence="1" type="ORF">CUN61_16035</name>
</gene>
<dbReference type="AlphaFoldDB" id="A0A4P6GRH9"/>
<proteinExistence type="predicted"/>
<evidence type="ECO:0000313" key="1">
    <source>
        <dbReference type="EMBL" id="QAY88311.1"/>
    </source>
</evidence>
<dbReference type="EMBL" id="CP024767">
    <property type="protein sequence ID" value="QAY88311.1"/>
    <property type="molecule type" value="Genomic_DNA"/>
</dbReference>